<proteinExistence type="predicted"/>
<dbReference type="RefSeq" id="WP_156875743.1">
    <property type="nucleotide sequence ID" value="NZ_BMLB01000003.1"/>
</dbReference>
<gene>
    <name evidence="2" type="ORF">GCM10011509_18100</name>
</gene>
<evidence type="ECO:0000256" key="1">
    <source>
        <dbReference type="SAM" id="MobiDB-lite"/>
    </source>
</evidence>
<comment type="caution">
    <text evidence="2">The sequence shown here is derived from an EMBL/GenBank/DDBJ whole genome shotgun (WGS) entry which is preliminary data.</text>
</comment>
<feature type="compositionally biased region" description="Polar residues" evidence="1">
    <location>
        <begin position="1"/>
        <end position="16"/>
    </location>
</feature>
<sequence>MPASGTVRSVSRQTPRGRQVPMGRTAALLVGLLREDERYRRAWRARMDRTPTADVQQSAVARVLADHLWETGQAEEEDEALPRRLKDTVARALSGRHVSPRTLRMFMDAFEMGSAHRTLLWTYLEREIGAEEARTRAVAGPRGAVTPPDGPELAGAWESASIHAVHTVGVGGTVRLRLLHVVRALEPLGTLALPLAGAGTTVEVRHGAVAGSVGRAEGAADVVQLRLVEQLAPGQTAVLEYDVAPAAGGPATEARTPLPSMADGSTAVVQVRFHPGRLPGQLWWWQEAPDDEQPGPPPVPVTLGPDHDAHRVLTGAAGPAGFRWRW</sequence>
<protein>
    <submittedName>
        <fullName evidence="2">Uncharacterized protein</fullName>
    </submittedName>
</protein>
<evidence type="ECO:0000313" key="3">
    <source>
        <dbReference type="Proteomes" id="UP000662111"/>
    </source>
</evidence>
<feature type="region of interest" description="Disordered" evidence="1">
    <location>
        <begin position="1"/>
        <end position="21"/>
    </location>
</feature>
<organism evidence="2 3">
    <name type="scientific">Ornithinimicrobium pekingense</name>
    <dbReference type="NCBI Taxonomy" id="384677"/>
    <lineage>
        <taxon>Bacteria</taxon>
        <taxon>Bacillati</taxon>
        <taxon>Actinomycetota</taxon>
        <taxon>Actinomycetes</taxon>
        <taxon>Micrococcales</taxon>
        <taxon>Ornithinimicrobiaceae</taxon>
        <taxon>Ornithinimicrobium</taxon>
    </lineage>
</organism>
<name>A0ABQ2F983_9MICO</name>
<keyword evidence="3" id="KW-1185">Reference proteome</keyword>
<accession>A0ABQ2F983</accession>
<dbReference type="EMBL" id="BMLB01000003">
    <property type="protein sequence ID" value="GGK70052.1"/>
    <property type="molecule type" value="Genomic_DNA"/>
</dbReference>
<evidence type="ECO:0000313" key="2">
    <source>
        <dbReference type="EMBL" id="GGK70052.1"/>
    </source>
</evidence>
<reference evidence="3" key="1">
    <citation type="journal article" date="2019" name="Int. J. Syst. Evol. Microbiol.">
        <title>The Global Catalogue of Microorganisms (GCM) 10K type strain sequencing project: providing services to taxonomists for standard genome sequencing and annotation.</title>
        <authorList>
            <consortium name="The Broad Institute Genomics Platform"/>
            <consortium name="The Broad Institute Genome Sequencing Center for Infectious Disease"/>
            <person name="Wu L."/>
            <person name="Ma J."/>
        </authorList>
    </citation>
    <scope>NUCLEOTIDE SEQUENCE [LARGE SCALE GENOMIC DNA]</scope>
    <source>
        <strain evidence="3">CGMCC 1.5362</strain>
    </source>
</reference>
<dbReference type="Proteomes" id="UP000662111">
    <property type="component" value="Unassembled WGS sequence"/>
</dbReference>